<sequence>MAIIKCMYCSHEQGYTVPGYPTFPQRDVLGRVIKEGPWVFDPVTGACISDLSGNRFYGLRCFNCWTGNGHIYSSELPPRPVPTAEEVEEWVQVSTHYGVWRTRNRKPCSCKGSFCQGGSGGIGGCGCHTNGFACSILCGCGGRDQEAQCLNPYTPPPNAIPSNAQKKCSCYTGCTPDLCGCAGLAVGCSSQCVCKGNCLNGRRS</sequence>
<name>A0A0D0BIF1_9AGAR</name>
<reference evidence="1 2" key="1">
    <citation type="submission" date="2014-04" db="EMBL/GenBank/DDBJ databases">
        <title>Evolutionary Origins and Diversification of the Mycorrhizal Mutualists.</title>
        <authorList>
            <consortium name="DOE Joint Genome Institute"/>
            <consortium name="Mycorrhizal Genomics Consortium"/>
            <person name="Kohler A."/>
            <person name="Kuo A."/>
            <person name="Nagy L.G."/>
            <person name="Floudas D."/>
            <person name="Copeland A."/>
            <person name="Barry K.W."/>
            <person name="Cichocki N."/>
            <person name="Veneault-Fourrey C."/>
            <person name="LaButti K."/>
            <person name="Lindquist E.A."/>
            <person name="Lipzen A."/>
            <person name="Lundell T."/>
            <person name="Morin E."/>
            <person name="Murat C."/>
            <person name="Riley R."/>
            <person name="Ohm R."/>
            <person name="Sun H."/>
            <person name="Tunlid A."/>
            <person name="Henrissat B."/>
            <person name="Grigoriev I.V."/>
            <person name="Hibbett D.S."/>
            <person name="Martin F."/>
        </authorList>
    </citation>
    <scope>NUCLEOTIDE SEQUENCE [LARGE SCALE GENOMIC DNA]</scope>
    <source>
        <strain evidence="1 2">FD-317 M1</strain>
    </source>
</reference>
<dbReference type="Proteomes" id="UP000053593">
    <property type="component" value="Unassembled WGS sequence"/>
</dbReference>
<dbReference type="OrthoDB" id="2915282at2759"/>
<evidence type="ECO:0000313" key="1">
    <source>
        <dbReference type="EMBL" id="KIK54541.1"/>
    </source>
</evidence>
<organism evidence="1 2">
    <name type="scientific">Collybiopsis luxurians FD-317 M1</name>
    <dbReference type="NCBI Taxonomy" id="944289"/>
    <lineage>
        <taxon>Eukaryota</taxon>
        <taxon>Fungi</taxon>
        <taxon>Dikarya</taxon>
        <taxon>Basidiomycota</taxon>
        <taxon>Agaricomycotina</taxon>
        <taxon>Agaricomycetes</taxon>
        <taxon>Agaricomycetidae</taxon>
        <taxon>Agaricales</taxon>
        <taxon>Marasmiineae</taxon>
        <taxon>Omphalotaceae</taxon>
        <taxon>Collybiopsis</taxon>
        <taxon>Collybiopsis luxurians</taxon>
    </lineage>
</organism>
<keyword evidence="2" id="KW-1185">Reference proteome</keyword>
<evidence type="ECO:0000313" key="2">
    <source>
        <dbReference type="Proteomes" id="UP000053593"/>
    </source>
</evidence>
<gene>
    <name evidence="1" type="ORF">GYMLUDRAFT_100035</name>
</gene>
<proteinExistence type="predicted"/>
<dbReference type="EMBL" id="KN834815">
    <property type="protein sequence ID" value="KIK54541.1"/>
    <property type="molecule type" value="Genomic_DNA"/>
</dbReference>
<protein>
    <submittedName>
        <fullName evidence="1">Uncharacterized protein</fullName>
    </submittedName>
</protein>
<dbReference type="HOGENOM" id="CLU_1343391_0_0_1"/>
<accession>A0A0D0BIF1</accession>
<dbReference type="AlphaFoldDB" id="A0A0D0BIF1"/>